<name>A0A1V2EXT0_9SPHN</name>
<keyword evidence="7" id="KW-1185">Reference proteome</keyword>
<dbReference type="EMBL" id="MPSB01000002">
    <property type="protein sequence ID" value="ONF97307.1"/>
    <property type="molecule type" value="Genomic_DNA"/>
</dbReference>
<dbReference type="GO" id="GO:0003700">
    <property type="term" value="F:DNA-binding transcription factor activity"/>
    <property type="evidence" value="ECO:0007669"/>
    <property type="project" value="InterPro"/>
</dbReference>
<feature type="domain" description="HTH lysR-type" evidence="5">
    <location>
        <begin position="26"/>
        <end position="83"/>
    </location>
</feature>
<evidence type="ECO:0000256" key="4">
    <source>
        <dbReference type="ARBA" id="ARBA00023163"/>
    </source>
</evidence>
<protein>
    <submittedName>
        <fullName evidence="6">HTH-type transcriptional regulator DmlR</fullName>
    </submittedName>
</protein>
<evidence type="ECO:0000256" key="2">
    <source>
        <dbReference type="ARBA" id="ARBA00023015"/>
    </source>
</evidence>
<gene>
    <name evidence="6" type="primary">dmlR_2</name>
    <name evidence="6" type="ORF">SPHI_07440</name>
</gene>
<keyword evidence="2" id="KW-0805">Transcription regulation</keyword>
<comment type="similarity">
    <text evidence="1">Belongs to the LysR transcriptional regulatory family.</text>
</comment>
<dbReference type="InterPro" id="IPR036388">
    <property type="entry name" value="WH-like_DNA-bd_sf"/>
</dbReference>
<dbReference type="PANTHER" id="PTHR30537:SF5">
    <property type="entry name" value="HTH-TYPE TRANSCRIPTIONAL ACTIVATOR TTDR-RELATED"/>
    <property type="match status" value="1"/>
</dbReference>
<evidence type="ECO:0000313" key="7">
    <source>
        <dbReference type="Proteomes" id="UP000188729"/>
    </source>
</evidence>
<dbReference type="GO" id="GO:0006351">
    <property type="term" value="P:DNA-templated transcription"/>
    <property type="evidence" value="ECO:0007669"/>
    <property type="project" value="TreeGrafter"/>
</dbReference>
<dbReference type="PROSITE" id="PS50931">
    <property type="entry name" value="HTH_LYSR"/>
    <property type="match status" value="1"/>
</dbReference>
<proteinExistence type="inferred from homology"/>
<dbReference type="InterPro" id="IPR058163">
    <property type="entry name" value="LysR-type_TF_proteobact-type"/>
</dbReference>
<dbReference type="SUPFAM" id="SSF53850">
    <property type="entry name" value="Periplasmic binding protein-like II"/>
    <property type="match status" value="1"/>
</dbReference>
<dbReference type="SUPFAM" id="SSF46785">
    <property type="entry name" value="Winged helix' DNA-binding domain"/>
    <property type="match status" value="1"/>
</dbReference>
<dbReference type="InterPro" id="IPR005119">
    <property type="entry name" value="LysR_subst-bd"/>
</dbReference>
<dbReference type="InterPro" id="IPR036390">
    <property type="entry name" value="WH_DNA-bd_sf"/>
</dbReference>
<comment type="caution">
    <text evidence="6">The sequence shown here is derived from an EMBL/GenBank/DDBJ whole genome shotgun (WGS) entry which is preliminary data.</text>
</comment>
<dbReference type="InterPro" id="IPR000847">
    <property type="entry name" value="LysR_HTH_N"/>
</dbReference>
<organism evidence="6 7">
    <name type="scientific">Sphingomonas jeddahensis</name>
    <dbReference type="NCBI Taxonomy" id="1915074"/>
    <lineage>
        <taxon>Bacteria</taxon>
        <taxon>Pseudomonadati</taxon>
        <taxon>Pseudomonadota</taxon>
        <taxon>Alphaproteobacteria</taxon>
        <taxon>Sphingomonadales</taxon>
        <taxon>Sphingomonadaceae</taxon>
        <taxon>Sphingomonas</taxon>
    </lineage>
</organism>
<sequence length="347" mass="37148">MQSWTFSLDEISGAICKAGLSLGDMIELADVTVFVHAIRQGSLSAAGRWLGLTPVAASRRLATLEQELGVRLVNRTIRSLSLTPEGEAFLPHAEAMLDHAEEGRAAAAPDNAGASGVLRIAASVPFGRKVVTPMLALFLGMHPRLRVELRLSDALVDIAGEGIDIALRLGELRENGLIARRLADNPRGLYAAPAYLAAHGTPASLKDLQHHECLSTPATTHWIFDSNGRSVRQAIKGRFVADSVEALHEASVSGLGIVGLSEWNVREEVANGRLTPVALADGTLADQGIWAVLASRRHQPAKLRLFLEAFGTYLTEFGQTFRSDPCQTPGRLENLGSPIVPSSTHSL</sequence>
<evidence type="ECO:0000313" key="6">
    <source>
        <dbReference type="EMBL" id="ONF97307.1"/>
    </source>
</evidence>
<evidence type="ECO:0000256" key="3">
    <source>
        <dbReference type="ARBA" id="ARBA00023125"/>
    </source>
</evidence>
<dbReference type="FunFam" id="1.10.10.10:FF:000001">
    <property type="entry name" value="LysR family transcriptional regulator"/>
    <property type="match status" value="1"/>
</dbReference>
<dbReference type="Gene3D" id="1.10.10.10">
    <property type="entry name" value="Winged helix-like DNA-binding domain superfamily/Winged helix DNA-binding domain"/>
    <property type="match status" value="1"/>
</dbReference>
<evidence type="ECO:0000259" key="5">
    <source>
        <dbReference type="PROSITE" id="PS50931"/>
    </source>
</evidence>
<dbReference type="GO" id="GO:0043565">
    <property type="term" value="F:sequence-specific DNA binding"/>
    <property type="evidence" value="ECO:0007669"/>
    <property type="project" value="TreeGrafter"/>
</dbReference>
<accession>A0A1V2EXT0</accession>
<dbReference type="AlphaFoldDB" id="A0A1V2EXT0"/>
<dbReference type="Gene3D" id="3.40.190.290">
    <property type="match status" value="1"/>
</dbReference>
<keyword evidence="4" id="KW-0804">Transcription</keyword>
<reference evidence="6 7" key="1">
    <citation type="submission" date="2016-11" db="EMBL/GenBank/DDBJ databases">
        <title>Genome sequence of Sphingomonas jeddahensis G39.</title>
        <authorList>
            <person name="Poehlein A."/>
            <person name="Wuebbeler J.H."/>
            <person name="Steinbuechel A."/>
            <person name="Daniel R."/>
        </authorList>
    </citation>
    <scope>NUCLEOTIDE SEQUENCE [LARGE SCALE GENOMIC DNA]</scope>
    <source>
        <strain evidence="6 7">G39</strain>
    </source>
</reference>
<dbReference type="STRING" id="1915074.SPHI_07440"/>
<dbReference type="CDD" id="cd08422">
    <property type="entry name" value="PBP2_CrgA_like"/>
    <property type="match status" value="1"/>
</dbReference>
<dbReference type="Pfam" id="PF00126">
    <property type="entry name" value="HTH_1"/>
    <property type="match status" value="1"/>
</dbReference>
<dbReference type="Pfam" id="PF03466">
    <property type="entry name" value="LysR_substrate"/>
    <property type="match status" value="1"/>
</dbReference>
<evidence type="ECO:0000256" key="1">
    <source>
        <dbReference type="ARBA" id="ARBA00009437"/>
    </source>
</evidence>
<keyword evidence="3" id="KW-0238">DNA-binding</keyword>
<dbReference type="Proteomes" id="UP000188729">
    <property type="component" value="Unassembled WGS sequence"/>
</dbReference>
<dbReference type="PANTHER" id="PTHR30537">
    <property type="entry name" value="HTH-TYPE TRANSCRIPTIONAL REGULATOR"/>
    <property type="match status" value="1"/>
</dbReference>